<feature type="compositionally biased region" description="Polar residues" evidence="2">
    <location>
        <begin position="830"/>
        <end position="843"/>
    </location>
</feature>
<sequence>MNTLIAPTASQLVFSLTDVYSQVSFKLSTDGSKYKLWRRLFLDMCKGAKVYDHIIGKSTPSGDDDEDWEAIDSRIKSWFYSTCDANLLQIVSSDNCTAKDLWDKLDEFFLNNKMSRILQLQELFRNTKKGTSSITAFCHNQKYLADALADCDSKIDEIELVMQILRQLPPSYHSIVNVITNTKPFPSFLEAKNMLLLHESHEESITPYTDTPLTSSAALYSSAHSTQIGRSKNKPNRGRNNGRNSDYQGHTQAFFGSSTTPGHIPFTQPGLLGAPPVQSVGVAHPQPSSTMPISSPFDQPLQQSVPVQPPPQPSFSGYASQYGQTQFTNLSSVFQATSAQVPQDNNFYMDSGATRHMTFNQGTMHSLTPCSSNFIQVGNGVVVPARYIGQCSFPFSSWSLQLKNVLVSDKIIKNLISVRRFTVDNSVSVEFDPFGFTVKDFQTGRPLQRCDSDHHDLYPVLPSSPPSALASANVAVSFDTWHRRLGHPGAPVFQFLMSRKFISCSGKTSSLCHACQLGKHCRLPFSVSSTKTSRVFELIHSDLWTSPVTSLSGFKYYVLFLDDFSHFLWVFPLRAKSEVFSTFKTFRAYVLNQFKTDIQLFQCDNGHEFNNQPLLDFFKTHGIKIRFSCPYTSPQNGKAERTICTINNTLRTSLIQASLPPTFWVEALLSSIHTFNLLPTRLLLGTPHTHLRVFGCLCYPNTSPTSPHKLAPRSSACVYLGPSTDHHGYRCLDLITQKVIISRHVTFDETHFPFPDFQPRPSSEDYDMFDIDESLPSLSPMVDTSSPASDVDPSASVSSSQPPPAEPSGTSSSPSVPTAGLSQPPFVPAATSSHPMTTRSRTGSLKPKQIFNLSVTSDISPIPRSTAQAMCDPHWWAAMDAEMAAIISNYTWDLVPKPSDANIVGNRWLFRHKFDSNGRLERYKARLVAQGFSQQPGLDFDDTFSPVVKPATIRTVLSISISRNWPIHQLDVKNAFLHGDLTETVYMRQPPGYVNSSFPDHAPRAWYHRFAVYLSSLGFLSSKTDTSLFTYHRGSDTIYLLLYVDGIILTASSPTLISMVISKLSSEFPMSDLGPLSFFLGIAASRSQSRLFLSQSAFAQEILARADMVSCNPCSTLADTKTKLAVDGEPVSDPTLYRSLAGALQYLTFTRLDIAYAVQQVCLFMHDPRLPHLNALKRILRYLKGTLSYGLHIKPSAVDRLVAYSDADWAGCPNTRRSTSGFCVYLGDNLVSWSSKRQHVVSRSSAEAEYRGIANVVAEAAWLRNLLLELSCPLSRATVVFCDNVSAMYLASNPVQHQRTKHVEIDLHFVRERVAIGHVRVLHVPSAYQYADIFTKGLPSSLFLDFRDSLNIRVPPDQTTGKKKRKRERREKHRYGTTGGARAGCGNGQNHIRASTMEVLQGVLIEVFTRTSTVRQRFLSSHRFLLEPMCLYRNPGLSLNENSSFIADVRKPRMRYVREVHTRTTQFARTKQPRKSHVILCCDGKSVCRPRSDKESGGGFKCEPIFGCEREDNREHDMWRMTRRHVRSTAVTLQLYHTTSWDKDMIMGLNDKVNNYHIPQN</sequence>
<dbReference type="InterPro" id="IPR057670">
    <property type="entry name" value="SH3_retrovirus"/>
</dbReference>
<dbReference type="Proteomes" id="UP001172457">
    <property type="component" value="Chromosome 5"/>
</dbReference>
<dbReference type="EMBL" id="JARYMX010000005">
    <property type="protein sequence ID" value="KAJ9547469.1"/>
    <property type="molecule type" value="Genomic_DNA"/>
</dbReference>
<feature type="compositionally biased region" description="Gly residues" evidence="2">
    <location>
        <begin position="1377"/>
        <end position="1387"/>
    </location>
</feature>
<feature type="compositionally biased region" description="Low complexity" evidence="2">
    <location>
        <begin position="807"/>
        <end position="820"/>
    </location>
</feature>
<dbReference type="SUPFAM" id="SSF56672">
    <property type="entry name" value="DNA/RNA polymerases"/>
    <property type="match status" value="1"/>
</dbReference>
<feature type="compositionally biased region" description="Polar residues" evidence="2">
    <location>
        <begin position="286"/>
        <end position="297"/>
    </location>
</feature>
<comment type="caution">
    <text evidence="4">The sequence shown here is derived from an EMBL/GenBank/DDBJ whole genome shotgun (WGS) entry which is preliminary data.</text>
</comment>
<gene>
    <name evidence="4" type="ORF">OSB04_020012</name>
</gene>
<evidence type="ECO:0000313" key="4">
    <source>
        <dbReference type="EMBL" id="KAJ9547469.1"/>
    </source>
</evidence>
<evidence type="ECO:0000313" key="5">
    <source>
        <dbReference type="Proteomes" id="UP001172457"/>
    </source>
</evidence>
<dbReference type="InterPro" id="IPR054722">
    <property type="entry name" value="PolX-like_BBD"/>
</dbReference>
<keyword evidence="1" id="KW-0645">Protease</keyword>
<dbReference type="GO" id="GO:0015074">
    <property type="term" value="P:DNA integration"/>
    <property type="evidence" value="ECO:0007669"/>
    <property type="project" value="InterPro"/>
</dbReference>
<dbReference type="InterPro" id="IPR012337">
    <property type="entry name" value="RNaseH-like_sf"/>
</dbReference>
<dbReference type="Pfam" id="PF25597">
    <property type="entry name" value="SH3_retrovirus"/>
    <property type="match status" value="1"/>
</dbReference>
<proteinExistence type="predicted"/>
<keyword evidence="1" id="KW-0378">Hydrolase</keyword>
<evidence type="ECO:0000256" key="1">
    <source>
        <dbReference type="ARBA" id="ARBA00022750"/>
    </source>
</evidence>
<organism evidence="4 5">
    <name type="scientific">Centaurea solstitialis</name>
    <name type="common">yellow star-thistle</name>
    <dbReference type="NCBI Taxonomy" id="347529"/>
    <lineage>
        <taxon>Eukaryota</taxon>
        <taxon>Viridiplantae</taxon>
        <taxon>Streptophyta</taxon>
        <taxon>Embryophyta</taxon>
        <taxon>Tracheophyta</taxon>
        <taxon>Spermatophyta</taxon>
        <taxon>Magnoliopsida</taxon>
        <taxon>eudicotyledons</taxon>
        <taxon>Gunneridae</taxon>
        <taxon>Pentapetalae</taxon>
        <taxon>asterids</taxon>
        <taxon>campanulids</taxon>
        <taxon>Asterales</taxon>
        <taxon>Asteraceae</taxon>
        <taxon>Carduoideae</taxon>
        <taxon>Cardueae</taxon>
        <taxon>Centaureinae</taxon>
        <taxon>Centaurea</taxon>
    </lineage>
</organism>
<dbReference type="InterPro" id="IPR001584">
    <property type="entry name" value="Integrase_cat-core"/>
</dbReference>
<dbReference type="PROSITE" id="PS50994">
    <property type="entry name" value="INTEGRASE"/>
    <property type="match status" value="1"/>
</dbReference>
<feature type="domain" description="Integrase catalytic" evidence="3">
    <location>
        <begin position="536"/>
        <end position="695"/>
    </location>
</feature>
<dbReference type="InterPro" id="IPR025724">
    <property type="entry name" value="GAG-pre-integrase_dom"/>
</dbReference>
<name>A0AA38SRE9_9ASTR</name>
<dbReference type="GO" id="GO:0003676">
    <property type="term" value="F:nucleic acid binding"/>
    <property type="evidence" value="ECO:0007669"/>
    <property type="project" value="InterPro"/>
</dbReference>
<accession>A0AA38SRE9</accession>
<dbReference type="PANTHER" id="PTHR11439:SF524">
    <property type="entry name" value="RNA-DIRECTED DNA POLYMERASE, PROTEIN KINASE RLK-PELLE-DLSV FAMILY"/>
    <property type="match status" value="1"/>
</dbReference>
<protein>
    <recommendedName>
        <fullName evidence="3">Integrase catalytic domain-containing protein</fullName>
    </recommendedName>
</protein>
<feature type="region of interest" description="Disordered" evidence="2">
    <location>
        <begin position="221"/>
        <end position="258"/>
    </location>
</feature>
<dbReference type="Pfam" id="PF14223">
    <property type="entry name" value="Retrotran_gag_2"/>
    <property type="match status" value="1"/>
</dbReference>
<dbReference type="InterPro" id="IPR043502">
    <property type="entry name" value="DNA/RNA_pol_sf"/>
</dbReference>
<feature type="region of interest" description="Disordered" evidence="2">
    <location>
        <begin position="777"/>
        <end position="847"/>
    </location>
</feature>
<dbReference type="Gene3D" id="3.30.420.10">
    <property type="entry name" value="Ribonuclease H-like superfamily/Ribonuclease H"/>
    <property type="match status" value="1"/>
</dbReference>
<evidence type="ECO:0000256" key="2">
    <source>
        <dbReference type="SAM" id="MobiDB-lite"/>
    </source>
</evidence>
<dbReference type="Pfam" id="PF07727">
    <property type="entry name" value="RVT_2"/>
    <property type="match status" value="1"/>
</dbReference>
<keyword evidence="5" id="KW-1185">Reference proteome</keyword>
<dbReference type="Pfam" id="PF13976">
    <property type="entry name" value="gag_pre-integrs"/>
    <property type="match status" value="1"/>
</dbReference>
<dbReference type="InterPro" id="IPR013103">
    <property type="entry name" value="RVT_2"/>
</dbReference>
<dbReference type="PANTHER" id="PTHR11439">
    <property type="entry name" value="GAG-POL-RELATED RETROTRANSPOSON"/>
    <property type="match status" value="1"/>
</dbReference>
<dbReference type="Pfam" id="PF00665">
    <property type="entry name" value="rve"/>
    <property type="match status" value="1"/>
</dbReference>
<feature type="compositionally biased region" description="Low complexity" evidence="2">
    <location>
        <begin position="782"/>
        <end position="800"/>
    </location>
</feature>
<keyword evidence="1" id="KW-0064">Aspartyl protease</keyword>
<feature type="region of interest" description="Disordered" evidence="2">
    <location>
        <begin position="1354"/>
        <end position="1388"/>
    </location>
</feature>
<reference evidence="4" key="1">
    <citation type="submission" date="2023-03" db="EMBL/GenBank/DDBJ databases">
        <title>Chromosome-scale reference genome and RAD-based genetic map of yellow starthistle (Centaurea solstitialis) reveal putative structural variation and QTLs associated with invader traits.</title>
        <authorList>
            <person name="Reatini B."/>
            <person name="Cang F.A."/>
            <person name="Jiang Q."/>
            <person name="Mckibben M.T.W."/>
            <person name="Barker M.S."/>
            <person name="Rieseberg L.H."/>
            <person name="Dlugosch K.M."/>
        </authorList>
    </citation>
    <scope>NUCLEOTIDE SEQUENCE</scope>
    <source>
        <strain evidence="4">CAN-66</strain>
        <tissue evidence="4">Leaf</tissue>
    </source>
</reference>
<feature type="compositionally biased region" description="Basic residues" evidence="2">
    <location>
        <begin position="1361"/>
        <end position="1375"/>
    </location>
</feature>
<evidence type="ECO:0000259" key="3">
    <source>
        <dbReference type="PROSITE" id="PS50994"/>
    </source>
</evidence>
<dbReference type="Pfam" id="PF22936">
    <property type="entry name" value="Pol_BBD"/>
    <property type="match status" value="1"/>
</dbReference>
<dbReference type="CDD" id="cd09272">
    <property type="entry name" value="RNase_HI_RT_Ty1"/>
    <property type="match status" value="1"/>
</dbReference>
<dbReference type="InterPro" id="IPR036397">
    <property type="entry name" value="RNaseH_sf"/>
</dbReference>
<dbReference type="GO" id="GO:0004190">
    <property type="term" value="F:aspartic-type endopeptidase activity"/>
    <property type="evidence" value="ECO:0007669"/>
    <property type="project" value="UniProtKB-KW"/>
</dbReference>
<dbReference type="SUPFAM" id="SSF53098">
    <property type="entry name" value="Ribonuclease H-like"/>
    <property type="match status" value="1"/>
</dbReference>
<feature type="region of interest" description="Disordered" evidence="2">
    <location>
        <begin position="278"/>
        <end position="311"/>
    </location>
</feature>
<feature type="compositionally biased region" description="Polar residues" evidence="2">
    <location>
        <begin position="246"/>
        <end position="258"/>
    </location>
</feature>